<evidence type="ECO:0000313" key="2">
    <source>
        <dbReference type="Proteomes" id="UP000278222"/>
    </source>
</evidence>
<reference evidence="1 2" key="1">
    <citation type="submission" date="2018-11" db="EMBL/GenBank/DDBJ databases">
        <title>Genomic Encyclopedia of Type Strains, Phase IV (KMG-IV): sequencing the most valuable type-strain genomes for metagenomic binning, comparative biology and taxonomic classification.</title>
        <authorList>
            <person name="Goeker M."/>
        </authorList>
    </citation>
    <scope>NUCLEOTIDE SEQUENCE [LARGE SCALE GENOMIC DNA]</scope>
    <source>
        <strain evidence="1 2">DSM 5900</strain>
    </source>
</reference>
<dbReference type="AlphaFoldDB" id="A0A3N1L3H8"/>
<keyword evidence="2" id="KW-1185">Reference proteome</keyword>
<comment type="caution">
    <text evidence="1">The sequence shown here is derived from an EMBL/GenBank/DDBJ whole genome shotgun (WGS) entry which is preliminary data.</text>
</comment>
<organism evidence="1 2">
    <name type="scientific">Stella humosa</name>
    <dbReference type="NCBI Taxonomy" id="94"/>
    <lineage>
        <taxon>Bacteria</taxon>
        <taxon>Pseudomonadati</taxon>
        <taxon>Pseudomonadota</taxon>
        <taxon>Alphaproteobacteria</taxon>
        <taxon>Rhodospirillales</taxon>
        <taxon>Stellaceae</taxon>
        <taxon>Stella</taxon>
    </lineage>
</organism>
<dbReference type="RefSeq" id="WP_123691494.1">
    <property type="nucleotide sequence ID" value="NZ_AP019700.1"/>
</dbReference>
<dbReference type="OrthoDB" id="452279at2"/>
<gene>
    <name evidence="1" type="ORF">EDC65_3309</name>
</gene>
<dbReference type="EMBL" id="RJKX01000015">
    <property type="protein sequence ID" value="ROP83965.1"/>
    <property type="molecule type" value="Genomic_DNA"/>
</dbReference>
<accession>A0A3N1L3H8</accession>
<sequence>MSTPTKPPEAAPLPDRADFDEAMYLNRHQDVRRAVEQREFASGWDHFARQGAGEGRAWYRPARLVGLDFGAIFAAWRAR</sequence>
<proteinExistence type="predicted"/>
<protein>
    <submittedName>
        <fullName evidence="1">Uncharacterized protein</fullName>
    </submittedName>
</protein>
<evidence type="ECO:0000313" key="1">
    <source>
        <dbReference type="EMBL" id="ROP83965.1"/>
    </source>
</evidence>
<dbReference type="Proteomes" id="UP000278222">
    <property type="component" value="Unassembled WGS sequence"/>
</dbReference>
<name>A0A3N1L3H8_9PROT</name>